<keyword evidence="3" id="KW-1185">Reference proteome</keyword>
<dbReference type="AlphaFoldDB" id="A0A265UZ40"/>
<accession>A0A265UZ40</accession>
<evidence type="ECO:0000256" key="1">
    <source>
        <dbReference type="SAM" id="SignalP"/>
    </source>
</evidence>
<name>A0A265UZ40_9FLAO</name>
<dbReference type="OrthoDB" id="5442696at2"/>
<evidence type="ECO:0000313" key="3">
    <source>
        <dbReference type="Proteomes" id="UP000216840"/>
    </source>
</evidence>
<dbReference type="Gene3D" id="2.40.160.10">
    <property type="entry name" value="Porin"/>
    <property type="match status" value="1"/>
</dbReference>
<feature type="signal peptide" evidence="1">
    <location>
        <begin position="1"/>
        <end position="21"/>
    </location>
</feature>
<dbReference type="RefSeq" id="WP_094967219.1">
    <property type="nucleotide sequence ID" value="NZ_NGJN01000001.1"/>
</dbReference>
<keyword evidence="1" id="KW-0732">Signal</keyword>
<gene>
    <name evidence="2" type="ORF">CA834_00215</name>
</gene>
<protein>
    <submittedName>
        <fullName evidence="2">Porin</fullName>
    </submittedName>
</protein>
<dbReference type="InterPro" id="IPR023614">
    <property type="entry name" value="Porin_dom_sf"/>
</dbReference>
<organism evidence="2 3">
    <name type="scientific">Winogradskyella aurantia</name>
    <dbReference type="NCBI Taxonomy" id="1915063"/>
    <lineage>
        <taxon>Bacteria</taxon>
        <taxon>Pseudomonadati</taxon>
        <taxon>Bacteroidota</taxon>
        <taxon>Flavobacteriia</taxon>
        <taxon>Flavobacteriales</taxon>
        <taxon>Flavobacteriaceae</taxon>
        <taxon>Winogradskyella</taxon>
    </lineage>
</organism>
<dbReference type="Proteomes" id="UP000216840">
    <property type="component" value="Unassembled WGS sequence"/>
</dbReference>
<feature type="chain" id="PRO_5013125629" evidence="1">
    <location>
        <begin position="22"/>
        <end position="460"/>
    </location>
</feature>
<dbReference type="EMBL" id="NGJN01000001">
    <property type="protein sequence ID" value="OZV70575.1"/>
    <property type="molecule type" value="Genomic_DNA"/>
</dbReference>
<sequence length="460" mass="52293">MNIFKIILSVLAILSFSDQFAQNTKLSSYTFGEGYNFTNANGSTFRIQGYIQPSMDTEIYEDSDIPNATRFRMRRLRLRFSGRSANERFGYRLQLDLAGQDEAQREGDVTDARNLLLDAYISYKITRRVELIFGQRATYTDNRELFMNSNSLQLPERSRLTSAFASIREFGLFAKGTFRTGGGTYLKPYLTITNGDGANVFSNDLGGLKYGARLDFLPFGLFTNFGQFRQADVVRELTPKLVVGVTGNYNDGITSRRGRNSGRIYYLNDLNGNGALDDGEERLPDYAKFGIDFLFKYKGFSVLGEYHKSFVTDIADDINLRNDIYGDDIDVLTDRFRGRVNPTSDDFRDYTPQEYVKRQLMLGEAYNIQAGYLFKNGFSIDARYTHINSDTNSFLNNATFFNRPDYYTIGVSKYLSRSYGAKIQASYTWINAGEFGIFDNNGNTLPGGEQLFRLILTVAF</sequence>
<reference evidence="2 3" key="1">
    <citation type="submission" date="2017-05" db="EMBL/GenBank/DDBJ databases">
        <title>The draft genome sequence of Idiomarina salinarum WNB302.</title>
        <authorList>
            <person name="Sun Y."/>
            <person name="Chen B."/>
            <person name="Du Z."/>
        </authorList>
    </citation>
    <scope>NUCLEOTIDE SEQUENCE [LARGE SCALE GENOMIC DNA]</scope>
    <source>
        <strain evidence="2 3">WNB302</strain>
    </source>
</reference>
<comment type="caution">
    <text evidence="2">The sequence shown here is derived from an EMBL/GenBank/DDBJ whole genome shotgun (WGS) entry which is preliminary data.</text>
</comment>
<evidence type="ECO:0000313" key="2">
    <source>
        <dbReference type="EMBL" id="OZV70575.1"/>
    </source>
</evidence>
<proteinExistence type="predicted"/>